<accession>A0ABP4A9P1</accession>
<dbReference type="Proteomes" id="UP001500542">
    <property type="component" value="Unassembled WGS sequence"/>
</dbReference>
<protein>
    <recommendedName>
        <fullName evidence="3">DUF8175 domain-containing protein</fullName>
    </recommendedName>
</protein>
<evidence type="ECO:0000256" key="1">
    <source>
        <dbReference type="SAM" id="MobiDB-lite"/>
    </source>
</evidence>
<keyword evidence="2" id="KW-0472">Membrane</keyword>
<evidence type="ECO:0000256" key="2">
    <source>
        <dbReference type="SAM" id="Phobius"/>
    </source>
</evidence>
<evidence type="ECO:0000259" key="3">
    <source>
        <dbReference type="Pfam" id="PF26526"/>
    </source>
</evidence>
<dbReference type="Pfam" id="PF26526">
    <property type="entry name" value="DUF8175"/>
    <property type="match status" value="1"/>
</dbReference>
<name>A0ABP4A9P1_9ACTN</name>
<reference evidence="5" key="1">
    <citation type="journal article" date="2019" name="Int. J. Syst. Evol. Microbiol.">
        <title>The Global Catalogue of Microorganisms (GCM) 10K type strain sequencing project: providing services to taxonomists for standard genome sequencing and annotation.</title>
        <authorList>
            <consortium name="The Broad Institute Genomics Platform"/>
            <consortium name="The Broad Institute Genome Sequencing Center for Infectious Disease"/>
            <person name="Wu L."/>
            <person name="Ma J."/>
        </authorList>
    </citation>
    <scope>NUCLEOTIDE SEQUENCE [LARGE SCALE GENOMIC DNA]</scope>
    <source>
        <strain evidence="5">JCM 10977</strain>
    </source>
</reference>
<dbReference type="PROSITE" id="PS51257">
    <property type="entry name" value="PROKAR_LIPOPROTEIN"/>
    <property type="match status" value="1"/>
</dbReference>
<feature type="transmembrane region" description="Helical" evidence="2">
    <location>
        <begin position="12"/>
        <end position="33"/>
    </location>
</feature>
<feature type="compositionally biased region" description="Gly residues" evidence="1">
    <location>
        <begin position="66"/>
        <end position="75"/>
    </location>
</feature>
<sequence>MTEPEEKSPYGPGFIAACITLTAILACGALLLFTAPSDTPKSASNACADGSTGGASTGGSAPAGVGQPGCGTGGDGSRDSGDPASEPTSGQEGAGPTTPPPAGEAVALPTGSTSTGSSGTSSSCGLPDGDQATPSSRPPKADLWEISRRVVVPRSSAYGPAKTDSDGFRRCFAHSPTGAVYAAYNLIAALADQTKIIPTATKLMVPGRDTDLLLQEVRKETPDTASTPAQVAGYRIVDADRDRVTIMLAMPAKTEFMSGTFTLTWHAGDWHLVPPPDAAAVGTPYAQHHNLNDFVEWSGV</sequence>
<dbReference type="InterPro" id="IPR058488">
    <property type="entry name" value="DUF8175"/>
</dbReference>
<keyword evidence="2" id="KW-1133">Transmembrane helix</keyword>
<evidence type="ECO:0000313" key="5">
    <source>
        <dbReference type="Proteomes" id="UP001500542"/>
    </source>
</evidence>
<keyword evidence="5" id="KW-1185">Reference proteome</keyword>
<dbReference type="EMBL" id="BAAAHK010000004">
    <property type="protein sequence ID" value="GAA0932600.1"/>
    <property type="molecule type" value="Genomic_DNA"/>
</dbReference>
<feature type="compositionally biased region" description="Low complexity" evidence="1">
    <location>
        <begin position="110"/>
        <end position="123"/>
    </location>
</feature>
<evidence type="ECO:0000313" key="4">
    <source>
        <dbReference type="EMBL" id="GAA0932600.1"/>
    </source>
</evidence>
<proteinExistence type="predicted"/>
<organism evidence="4 5">
    <name type="scientific">Kribbella koreensis</name>
    <dbReference type="NCBI Taxonomy" id="57909"/>
    <lineage>
        <taxon>Bacteria</taxon>
        <taxon>Bacillati</taxon>
        <taxon>Actinomycetota</taxon>
        <taxon>Actinomycetes</taxon>
        <taxon>Propionibacteriales</taxon>
        <taxon>Kribbellaceae</taxon>
        <taxon>Kribbella</taxon>
    </lineage>
</organism>
<feature type="domain" description="DUF8175" evidence="3">
    <location>
        <begin position="109"/>
        <end position="295"/>
    </location>
</feature>
<keyword evidence="2" id="KW-0812">Transmembrane</keyword>
<dbReference type="RefSeq" id="WP_343966706.1">
    <property type="nucleotide sequence ID" value="NZ_BAAAHK010000004.1"/>
</dbReference>
<comment type="caution">
    <text evidence="4">The sequence shown here is derived from an EMBL/GenBank/DDBJ whole genome shotgun (WGS) entry which is preliminary data.</text>
</comment>
<feature type="region of interest" description="Disordered" evidence="1">
    <location>
        <begin position="39"/>
        <end position="144"/>
    </location>
</feature>
<gene>
    <name evidence="4" type="ORF">GCM10009554_17180</name>
</gene>